<proteinExistence type="predicted"/>
<feature type="domain" description="Transcriptional regulator TetR C-terminal Proteobacteria type" evidence="1">
    <location>
        <begin position="3"/>
        <end position="107"/>
    </location>
</feature>
<reference evidence="3" key="1">
    <citation type="journal article" date="2019" name="Int. J. Syst. Evol. Microbiol.">
        <title>The Global Catalogue of Microorganisms (GCM) 10K type strain sequencing project: providing services to taxonomists for standard genome sequencing and annotation.</title>
        <authorList>
            <consortium name="The Broad Institute Genomics Platform"/>
            <consortium name="The Broad Institute Genome Sequencing Center for Infectious Disease"/>
            <person name="Wu L."/>
            <person name="Ma J."/>
        </authorList>
    </citation>
    <scope>NUCLEOTIDE SEQUENCE [LARGE SCALE GENOMIC DNA]</scope>
    <source>
        <strain evidence="3">JCM 18055</strain>
    </source>
</reference>
<dbReference type="Gene3D" id="1.10.357.10">
    <property type="entry name" value="Tetracycline Repressor, domain 2"/>
    <property type="match status" value="1"/>
</dbReference>
<evidence type="ECO:0000313" key="2">
    <source>
        <dbReference type="EMBL" id="GAA4682520.1"/>
    </source>
</evidence>
<gene>
    <name evidence="2" type="ORF">GCM10023215_15690</name>
</gene>
<dbReference type="EMBL" id="BAABIC010000004">
    <property type="protein sequence ID" value="GAA4682520.1"/>
    <property type="molecule type" value="Genomic_DNA"/>
</dbReference>
<organism evidence="2 3">
    <name type="scientific">Pseudonocardia yuanmonensis</name>
    <dbReference type="NCBI Taxonomy" id="1095914"/>
    <lineage>
        <taxon>Bacteria</taxon>
        <taxon>Bacillati</taxon>
        <taxon>Actinomycetota</taxon>
        <taxon>Actinomycetes</taxon>
        <taxon>Pseudonocardiales</taxon>
        <taxon>Pseudonocardiaceae</taxon>
        <taxon>Pseudonocardia</taxon>
    </lineage>
</organism>
<accession>A0ABP8W9J8</accession>
<sequence length="123" mass="13299">MRLAGAVLGPRVLPLRRLLIGESRRFPDLAREYYDRAPGLVMRTLASCLREQPDLTVDDPDRAAEHFAFLVLGAPLDRALFDATAEPADVETTALAGVAAFRRAYAAGTERVEAGRTISGTSS</sequence>
<protein>
    <recommendedName>
        <fullName evidence="1">Transcriptional regulator TetR C-terminal Proteobacteria type domain-containing protein</fullName>
    </recommendedName>
</protein>
<comment type="caution">
    <text evidence="2">The sequence shown here is derived from an EMBL/GenBank/DDBJ whole genome shotgun (WGS) entry which is preliminary data.</text>
</comment>
<dbReference type="InterPro" id="IPR036271">
    <property type="entry name" value="Tet_transcr_reg_TetR-rel_C_sf"/>
</dbReference>
<dbReference type="SUPFAM" id="SSF48498">
    <property type="entry name" value="Tetracyclin repressor-like, C-terminal domain"/>
    <property type="match status" value="1"/>
</dbReference>
<name>A0ABP8W9J8_9PSEU</name>
<dbReference type="Proteomes" id="UP001500325">
    <property type="component" value="Unassembled WGS sequence"/>
</dbReference>
<dbReference type="InterPro" id="IPR039536">
    <property type="entry name" value="TetR_C_Proteobacteria"/>
</dbReference>
<evidence type="ECO:0000313" key="3">
    <source>
        <dbReference type="Proteomes" id="UP001500325"/>
    </source>
</evidence>
<dbReference type="Pfam" id="PF14246">
    <property type="entry name" value="TetR_C_7"/>
    <property type="match status" value="1"/>
</dbReference>
<evidence type="ECO:0000259" key="1">
    <source>
        <dbReference type="Pfam" id="PF14246"/>
    </source>
</evidence>
<keyword evidence="3" id="KW-1185">Reference proteome</keyword>